<sequence>MEFWNAVKQISSKLDIRITKEHRWSTSDICFVEGEKHVLDGFGPIGQKEQDRSEYILRHSMLERALLIAMTLKEISGI</sequence>
<reference evidence="1" key="1">
    <citation type="journal article" date="2014" name="Front. Microbiol.">
        <title>High frequency of phylogenetically diverse reductive dehalogenase-homologous genes in deep subseafloor sedimentary metagenomes.</title>
        <authorList>
            <person name="Kawai M."/>
            <person name="Futagami T."/>
            <person name="Toyoda A."/>
            <person name="Takaki Y."/>
            <person name="Nishi S."/>
            <person name="Hori S."/>
            <person name="Arai W."/>
            <person name="Tsubouchi T."/>
            <person name="Morono Y."/>
            <person name="Uchiyama I."/>
            <person name="Ito T."/>
            <person name="Fujiyama A."/>
            <person name="Inagaki F."/>
            <person name="Takami H."/>
        </authorList>
    </citation>
    <scope>NUCLEOTIDE SEQUENCE</scope>
    <source>
        <strain evidence="1">Expedition CK06-06</strain>
    </source>
</reference>
<name>X1MD87_9ZZZZ</name>
<proteinExistence type="predicted"/>
<dbReference type="AlphaFoldDB" id="X1MD87"/>
<comment type="caution">
    <text evidence="1">The sequence shown here is derived from an EMBL/GenBank/DDBJ whole genome shotgun (WGS) entry which is preliminary data.</text>
</comment>
<protein>
    <submittedName>
        <fullName evidence="1">Uncharacterized protein</fullName>
    </submittedName>
</protein>
<gene>
    <name evidence="1" type="ORF">S06H3_19213</name>
</gene>
<organism evidence="1">
    <name type="scientific">marine sediment metagenome</name>
    <dbReference type="NCBI Taxonomy" id="412755"/>
    <lineage>
        <taxon>unclassified sequences</taxon>
        <taxon>metagenomes</taxon>
        <taxon>ecological metagenomes</taxon>
    </lineage>
</organism>
<dbReference type="EMBL" id="BARV01009812">
    <property type="protein sequence ID" value="GAI04339.1"/>
    <property type="molecule type" value="Genomic_DNA"/>
</dbReference>
<accession>X1MD87</accession>
<evidence type="ECO:0000313" key="1">
    <source>
        <dbReference type="EMBL" id="GAI04339.1"/>
    </source>
</evidence>